<dbReference type="UniPathway" id="UPA00539"/>
<reference evidence="5 6" key="1">
    <citation type="submission" date="2018-06" db="EMBL/GenBank/DDBJ databases">
        <title>Streptacidiphilus pinicola sp. nov., isolated from pine grove soil.</title>
        <authorList>
            <person name="Roh S.G."/>
            <person name="Park S."/>
            <person name="Kim M.-K."/>
            <person name="Yun B.-R."/>
            <person name="Park J."/>
            <person name="Kim M.J."/>
            <person name="Kim Y.S."/>
            <person name="Kim S.B."/>
        </authorList>
    </citation>
    <scope>NUCLEOTIDE SEQUENCE [LARGE SCALE GENOMIC DNA]</scope>
    <source>
        <strain evidence="5 6">MMS16-CNU450</strain>
    </source>
</reference>
<feature type="compositionally biased region" description="Polar residues" evidence="4">
    <location>
        <begin position="27"/>
        <end position="38"/>
    </location>
</feature>
<evidence type="ECO:0000256" key="4">
    <source>
        <dbReference type="SAM" id="MobiDB-lite"/>
    </source>
</evidence>
<dbReference type="Proteomes" id="UP000248889">
    <property type="component" value="Unassembled WGS sequence"/>
</dbReference>
<keyword evidence="6" id="KW-1185">Reference proteome</keyword>
<comment type="caution">
    <text evidence="5">The sequence shown here is derived from an EMBL/GenBank/DDBJ whole genome shotgun (WGS) entry which is preliminary data.</text>
</comment>
<name>A0A2X0IQ95_9ACTN</name>
<evidence type="ECO:0000256" key="3">
    <source>
        <dbReference type="ARBA" id="ARBA00015086"/>
    </source>
</evidence>
<evidence type="ECO:0000313" key="6">
    <source>
        <dbReference type="Proteomes" id="UP000248889"/>
    </source>
</evidence>
<dbReference type="EMBL" id="QKYN01000037">
    <property type="protein sequence ID" value="RAG85723.1"/>
    <property type="molecule type" value="Genomic_DNA"/>
</dbReference>
<dbReference type="NCBIfam" id="TIGR02107">
    <property type="entry name" value="PQQ_syn_pqqA"/>
    <property type="match status" value="1"/>
</dbReference>
<comment type="pathway">
    <text evidence="1">Cofactor biosynthesis; pyrroloquinoline quinone biosynthesis.</text>
</comment>
<dbReference type="AlphaFoldDB" id="A0A2X0IQ95"/>
<comment type="similarity">
    <text evidence="2">Belongs to the PqqA family.</text>
</comment>
<evidence type="ECO:0000313" key="5">
    <source>
        <dbReference type="EMBL" id="RAG85723.1"/>
    </source>
</evidence>
<organism evidence="5 6">
    <name type="scientific">Streptacidiphilus pinicola</name>
    <dbReference type="NCBI Taxonomy" id="2219663"/>
    <lineage>
        <taxon>Bacteria</taxon>
        <taxon>Bacillati</taxon>
        <taxon>Actinomycetota</taxon>
        <taxon>Actinomycetes</taxon>
        <taxon>Kitasatosporales</taxon>
        <taxon>Streptomycetaceae</taxon>
        <taxon>Streptacidiphilus</taxon>
    </lineage>
</organism>
<dbReference type="InterPro" id="IPR011725">
    <property type="entry name" value="PQQ_synth_PqqA"/>
</dbReference>
<proteinExistence type="inferred from homology"/>
<dbReference type="OrthoDB" id="3697695at2"/>
<protein>
    <recommendedName>
        <fullName evidence="3">Coenzyme PQQ synthesis protein A</fullName>
    </recommendedName>
</protein>
<gene>
    <name evidence="5" type="primary">pqqA</name>
    <name evidence="5" type="ORF">DN069_09415</name>
</gene>
<evidence type="ECO:0000256" key="2">
    <source>
        <dbReference type="ARBA" id="ARBA00009325"/>
    </source>
</evidence>
<dbReference type="GO" id="GO:0018189">
    <property type="term" value="P:pyrroloquinoline quinone biosynthetic process"/>
    <property type="evidence" value="ECO:0007669"/>
    <property type="project" value="UniProtKB-UniPathway"/>
</dbReference>
<sequence>MQGVVPVVRKSEKTEKTATPPQPEPETGSQTPEQQAVQPASVRAAWDRPDFQSVDTAMEVTAYAGRD</sequence>
<evidence type="ECO:0000256" key="1">
    <source>
        <dbReference type="ARBA" id="ARBA00004886"/>
    </source>
</evidence>
<feature type="region of interest" description="Disordered" evidence="4">
    <location>
        <begin position="1"/>
        <end position="50"/>
    </location>
</feature>
<accession>A0A2X0IQ95</accession>